<comment type="caution">
    <text evidence="2">The sequence shown here is derived from an EMBL/GenBank/DDBJ whole genome shotgun (WGS) entry which is preliminary data.</text>
</comment>
<sequence>MSQDESVVEYNEKVLEIPNESFNLGEKIPKSKIVRKVLRSLPGKFNMKVTAIKEAHDITKLKLDNFFESLLTFEMTISNRENKKGKGVAFKSVYEEESTDNKSSSEANVNESIALLMKLFSKVVKKFRNLNIVGSNSRNSMNFKRRDGESYNRRDNENYNRMDGDNFRRKDGEDRIFKRRECGGVGHYQAECPTFFRKQKKNFRATLSDEDTDDSEEDNGGTKTFIVNIMRLIL</sequence>
<dbReference type="EMBL" id="SSTD01015999">
    <property type="protein sequence ID" value="TYK01844.1"/>
    <property type="molecule type" value="Genomic_DNA"/>
</dbReference>
<accession>A0A5A7UAM6</accession>
<evidence type="ECO:0000313" key="5">
    <source>
        <dbReference type="Proteomes" id="UP000321947"/>
    </source>
</evidence>
<evidence type="ECO:0000313" key="4">
    <source>
        <dbReference type="Proteomes" id="UP000321393"/>
    </source>
</evidence>
<reference evidence="4 5" key="1">
    <citation type="submission" date="2019-08" db="EMBL/GenBank/DDBJ databases">
        <title>Draft genome sequences of two oriental melons (Cucumis melo L. var makuwa).</title>
        <authorList>
            <person name="Kwon S.-Y."/>
        </authorList>
    </citation>
    <scope>NUCLEOTIDE SEQUENCE [LARGE SCALE GENOMIC DNA]</scope>
    <source>
        <strain evidence="5">cv. Chang Bougi</strain>
        <strain evidence="4">cv. SW 3</strain>
        <tissue evidence="2">Leaf</tissue>
    </source>
</reference>
<gene>
    <name evidence="3" type="ORF">E5676_scaffold113G00920</name>
    <name evidence="2" type="ORF">E6C27_scaffold207G001060</name>
</gene>
<organism evidence="2 4">
    <name type="scientific">Cucumis melo var. makuwa</name>
    <name type="common">Oriental melon</name>
    <dbReference type="NCBI Taxonomy" id="1194695"/>
    <lineage>
        <taxon>Eukaryota</taxon>
        <taxon>Viridiplantae</taxon>
        <taxon>Streptophyta</taxon>
        <taxon>Embryophyta</taxon>
        <taxon>Tracheophyta</taxon>
        <taxon>Spermatophyta</taxon>
        <taxon>Magnoliopsida</taxon>
        <taxon>eudicotyledons</taxon>
        <taxon>Gunneridae</taxon>
        <taxon>Pentapetalae</taxon>
        <taxon>rosids</taxon>
        <taxon>fabids</taxon>
        <taxon>Cucurbitales</taxon>
        <taxon>Cucurbitaceae</taxon>
        <taxon>Benincaseae</taxon>
        <taxon>Cucumis</taxon>
    </lineage>
</organism>
<feature type="region of interest" description="Disordered" evidence="1">
    <location>
        <begin position="138"/>
        <end position="165"/>
    </location>
</feature>
<proteinExistence type="predicted"/>
<dbReference type="AlphaFoldDB" id="A0A5A7UAM6"/>
<name>A0A5A7UAM6_CUCMM</name>
<keyword evidence="2" id="KW-0675">Receptor</keyword>
<dbReference type="Proteomes" id="UP000321947">
    <property type="component" value="Unassembled WGS sequence"/>
</dbReference>
<dbReference type="EMBL" id="SSTE01010863">
    <property type="protein sequence ID" value="KAA0052278.1"/>
    <property type="molecule type" value="Genomic_DNA"/>
</dbReference>
<feature type="compositionally biased region" description="Basic and acidic residues" evidence="1">
    <location>
        <begin position="144"/>
        <end position="165"/>
    </location>
</feature>
<dbReference type="Proteomes" id="UP000321393">
    <property type="component" value="Unassembled WGS sequence"/>
</dbReference>
<evidence type="ECO:0000256" key="1">
    <source>
        <dbReference type="SAM" id="MobiDB-lite"/>
    </source>
</evidence>
<protein>
    <submittedName>
        <fullName evidence="2">Receptor-like protein 12</fullName>
    </submittedName>
</protein>
<evidence type="ECO:0000313" key="2">
    <source>
        <dbReference type="EMBL" id="KAA0052278.1"/>
    </source>
</evidence>
<dbReference type="Pfam" id="PF14223">
    <property type="entry name" value="Retrotran_gag_2"/>
    <property type="match status" value="1"/>
</dbReference>
<evidence type="ECO:0000313" key="3">
    <source>
        <dbReference type="EMBL" id="TYK01844.1"/>
    </source>
</evidence>